<reference evidence="5 6" key="1">
    <citation type="submission" date="2024-04" db="EMBL/GenBank/DDBJ databases">
        <title>draft genome sequnece of Paenibacillus filicis.</title>
        <authorList>
            <person name="Kim D.-U."/>
        </authorList>
    </citation>
    <scope>NUCLEOTIDE SEQUENCE [LARGE SCALE GENOMIC DNA]</scope>
    <source>
        <strain evidence="5 6">KACC14197</strain>
    </source>
</reference>
<name>A0ABU9DW27_9BACL</name>
<feature type="signal peptide" evidence="4">
    <location>
        <begin position="1"/>
        <end position="22"/>
    </location>
</feature>
<dbReference type="InterPro" id="IPR006059">
    <property type="entry name" value="SBP"/>
</dbReference>
<proteinExistence type="inferred from homology"/>
<organism evidence="5 6">
    <name type="scientific">Paenibacillus filicis</name>
    <dbReference type="NCBI Taxonomy" id="669464"/>
    <lineage>
        <taxon>Bacteria</taxon>
        <taxon>Bacillati</taxon>
        <taxon>Bacillota</taxon>
        <taxon>Bacilli</taxon>
        <taxon>Bacillales</taxon>
        <taxon>Paenibacillaceae</taxon>
        <taxon>Paenibacillus</taxon>
    </lineage>
</organism>
<dbReference type="EMBL" id="JBBPCC010000028">
    <property type="protein sequence ID" value="MEK8132303.1"/>
    <property type="molecule type" value="Genomic_DNA"/>
</dbReference>
<comment type="similarity">
    <text evidence="1">Belongs to the bacterial solute-binding protein 1 family.</text>
</comment>
<comment type="caution">
    <text evidence="5">The sequence shown here is derived from an EMBL/GenBank/DDBJ whole genome shotgun (WGS) entry which is preliminary data.</text>
</comment>
<keyword evidence="2" id="KW-0813">Transport</keyword>
<keyword evidence="6" id="KW-1185">Reference proteome</keyword>
<evidence type="ECO:0000256" key="2">
    <source>
        <dbReference type="ARBA" id="ARBA00022448"/>
    </source>
</evidence>
<dbReference type="RefSeq" id="WP_341419431.1">
    <property type="nucleotide sequence ID" value="NZ_JBBPCC010000028.1"/>
</dbReference>
<dbReference type="SUPFAM" id="SSF53850">
    <property type="entry name" value="Periplasmic binding protein-like II"/>
    <property type="match status" value="1"/>
</dbReference>
<dbReference type="PANTHER" id="PTHR30061:SF50">
    <property type="entry name" value="MALTOSE_MALTODEXTRIN-BINDING PERIPLASMIC PROTEIN"/>
    <property type="match status" value="1"/>
</dbReference>
<gene>
    <name evidence="5" type="ORF">WMW72_30830</name>
</gene>
<evidence type="ECO:0000313" key="5">
    <source>
        <dbReference type="EMBL" id="MEK8132303.1"/>
    </source>
</evidence>
<dbReference type="PROSITE" id="PS51257">
    <property type="entry name" value="PROKAR_LIPOPROTEIN"/>
    <property type="match status" value="1"/>
</dbReference>
<sequence length="461" mass="50216">MIKKSALTVMSALMAVSLAACGAGEEAGSTTGNKAGGEAPAGKKVKLSYWTNDRHDSEYIKPLIEDFNAKNKDSIEIEYVVRTDDFNQAVDLAFTSGQAPDILRVKDAAINLYHKKGYLAPIDKYLTDDQKKKFPAIDDQNRFDGKLYSLPNYGSTMRLVYNVELFEKAGIKSPPKTLVEMVDAAKKITEVGKTNGAYGFALNFKSPASAFGRSGRVIAELSGYGGFGFDFKTGRFDFNAFKDFTEAMKQMRDNGSLLPGFEQLDIDPLRAQFAEGKIGMYLSYSSEPGVYKSQFPAKIKWAAAPAPTIDGTVKGASGFVGGQWLGISEKSKYKDEAWKFLNDMYEQSVLQGYHEQGYGISMVPDVIAKAKAPNIGGIEGFLPNANDGVWPVSPTVSVQGAKFEESFLKYIMQGGDLNAIIGDLNKRYNDALDKGISSGDITIKPNPSFDPSKLGGQFAKK</sequence>
<dbReference type="Proteomes" id="UP001469365">
    <property type="component" value="Unassembled WGS sequence"/>
</dbReference>
<keyword evidence="3 4" id="KW-0732">Signal</keyword>
<dbReference type="PANTHER" id="PTHR30061">
    <property type="entry name" value="MALTOSE-BINDING PERIPLASMIC PROTEIN"/>
    <property type="match status" value="1"/>
</dbReference>
<evidence type="ECO:0000256" key="3">
    <source>
        <dbReference type="ARBA" id="ARBA00022729"/>
    </source>
</evidence>
<evidence type="ECO:0000313" key="6">
    <source>
        <dbReference type="Proteomes" id="UP001469365"/>
    </source>
</evidence>
<feature type="chain" id="PRO_5045688088" evidence="4">
    <location>
        <begin position="23"/>
        <end position="461"/>
    </location>
</feature>
<evidence type="ECO:0000256" key="4">
    <source>
        <dbReference type="SAM" id="SignalP"/>
    </source>
</evidence>
<protein>
    <submittedName>
        <fullName evidence="5">Sugar ABC transporter substrate-binding protein</fullName>
    </submittedName>
</protein>
<dbReference type="Pfam" id="PF01547">
    <property type="entry name" value="SBP_bac_1"/>
    <property type="match status" value="1"/>
</dbReference>
<dbReference type="Gene3D" id="3.40.190.10">
    <property type="entry name" value="Periplasmic binding protein-like II"/>
    <property type="match status" value="1"/>
</dbReference>
<accession>A0ABU9DW27</accession>
<evidence type="ECO:0000256" key="1">
    <source>
        <dbReference type="ARBA" id="ARBA00008520"/>
    </source>
</evidence>
<dbReference type="CDD" id="cd13585">
    <property type="entry name" value="PBP2_TMBP_like"/>
    <property type="match status" value="1"/>
</dbReference>